<reference evidence="1 2" key="1">
    <citation type="submission" date="2019-02" db="EMBL/GenBank/DDBJ databases">
        <title>Deep-cultivation of Planctomycetes and their phenomic and genomic characterization uncovers novel biology.</title>
        <authorList>
            <person name="Wiegand S."/>
            <person name="Jogler M."/>
            <person name="Boedeker C."/>
            <person name="Pinto D."/>
            <person name="Vollmers J."/>
            <person name="Rivas-Marin E."/>
            <person name="Kohn T."/>
            <person name="Peeters S.H."/>
            <person name="Heuer A."/>
            <person name="Rast P."/>
            <person name="Oberbeckmann S."/>
            <person name="Bunk B."/>
            <person name="Jeske O."/>
            <person name="Meyerdierks A."/>
            <person name="Storesund J.E."/>
            <person name="Kallscheuer N."/>
            <person name="Luecker S."/>
            <person name="Lage O.M."/>
            <person name="Pohl T."/>
            <person name="Merkel B.J."/>
            <person name="Hornburger P."/>
            <person name="Mueller R.-W."/>
            <person name="Bruemmer F."/>
            <person name="Labrenz M."/>
            <person name="Spormann A.M."/>
            <person name="Op den Camp H."/>
            <person name="Overmann J."/>
            <person name="Amann R."/>
            <person name="Jetten M.S.M."/>
            <person name="Mascher T."/>
            <person name="Medema M.H."/>
            <person name="Devos D.P."/>
            <person name="Kaster A.-K."/>
            <person name="Ovreas L."/>
            <person name="Rohde M."/>
            <person name="Galperin M.Y."/>
            <person name="Jogler C."/>
        </authorList>
    </citation>
    <scope>NUCLEOTIDE SEQUENCE [LARGE SCALE GENOMIC DNA]</scope>
    <source>
        <strain evidence="1 2">Mal48</strain>
    </source>
</reference>
<evidence type="ECO:0000313" key="2">
    <source>
        <dbReference type="Proteomes" id="UP000315724"/>
    </source>
</evidence>
<accession>A0A517QQ01</accession>
<gene>
    <name evidence="1" type="ORF">Mal48_29590</name>
</gene>
<dbReference type="OrthoDB" id="290044at2"/>
<name>A0A517QQ01_9PLAN</name>
<evidence type="ECO:0000313" key="1">
    <source>
        <dbReference type="EMBL" id="QDT33705.1"/>
    </source>
</evidence>
<dbReference type="KEGG" id="tpol:Mal48_29590"/>
<keyword evidence="2" id="KW-1185">Reference proteome</keyword>
<proteinExistence type="predicted"/>
<dbReference type="EMBL" id="CP036267">
    <property type="protein sequence ID" value="QDT33705.1"/>
    <property type="molecule type" value="Genomic_DNA"/>
</dbReference>
<dbReference type="Proteomes" id="UP000315724">
    <property type="component" value="Chromosome"/>
</dbReference>
<protein>
    <submittedName>
        <fullName evidence="1">Uncharacterized protein</fullName>
    </submittedName>
</protein>
<dbReference type="AlphaFoldDB" id="A0A517QQ01"/>
<sequence length="81" mass="8942">MFTPDLVSLELRQCDDLPENTLVAPLPVIREIRCLLGNIGIQLIVGTEDAVLASKDVFDAFSAWDAMQDDIDDSQDNAHLN</sequence>
<dbReference type="RefSeq" id="WP_145200435.1">
    <property type="nucleotide sequence ID" value="NZ_CP036267.1"/>
</dbReference>
<organism evidence="1 2">
    <name type="scientific">Thalassoglobus polymorphus</name>
    <dbReference type="NCBI Taxonomy" id="2527994"/>
    <lineage>
        <taxon>Bacteria</taxon>
        <taxon>Pseudomonadati</taxon>
        <taxon>Planctomycetota</taxon>
        <taxon>Planctomycetia</taxon>
        <taxon>Planctomycetales</taxon>
        <taxon>Planctomycetaceae</taxon>
        <taxon>Thalassoglobus</taxon>
    </lineage>
</organism>